<evidence type="ECO:0000256" key="2">
    <source>
        <dbReference type="ARBA" id="ARBA00022475"/>
    </source>
</evidence>
<dbReference type="EMBL" id="CP038231">
    <property type="protein sequence ID" value="QDH12871.1"/>
    <property type="molecule type" value="Genomic_DNA"/>
</dbReference>
<evidence type="ECO:0000313" key="7">
    <source>
        <dbReference type="EMBL" id="QDH12871.1"/>
    </source>
</evidence>
<evidence type="ECO:0000313" key="8">
    <source>
        <dbReference type="Proteomes" id="UP000318709"/>
    </source>
</evidence>
<accession>A0A4Y6U912</accession>
<name>A0A4Y6U912_9PROT</name>
<feature type="transmembrane region" description="Helical" evidence="6">
    <location>
        <begin position="188"/>
        <end position="207"/>
    </location>
</feature>
<protein>
    <submittedName>
        <fullName evidence="7">LysE family translocator</fullName>
    </submittedName>
</protein>
<keyword evidence="2" id="KW-1003">Cell membrane</keyword>
<dbReference type="Pfam" id="PF01810">
    <property type="entry name" value="LysE"/>
    <property type="match status" value="1"/>
</dbReference>
<dbReference type="Proteomes" id="UP000318709">
    <property type="component" value="Chromosome"/>
</dbReference>
<evidence type="ECO:0000256" key="4">
    <source>
        <dbReference type="ARBA" id="ARBA00022989"/>
    </source>
</evidence>
<dbReference type="GO" id="GO:0005886">
    <property type="term" value="C:plasma membrane"/>
    <property type="evidence" value="ECO:0007669"/>
    <property type="project" value="UniProtKB-SubCell"/>
</dbReference>
<feature type="transmembrane region" description="Helical" evidence="6">
    <location>
        <begin position="6"/>
        <end position="28"/>
    </location>
</feature>
<sequence length="210" mass="22085">MTPIQLSLLAYAATAMLLIMTPGLDTVMTVRAATSQGHRAGFGVVAGVTIGCILWGLAAALGVTALLTTSKLAFMALKVAGALYLGWMGCNLILKPRDNLLAEKGPPRGGGFKGGFRKGLMTNLLNPKVGLFVMTFLPQFIPAGANPLRHTLILVAILATLSCLWLCLLVSLCVPLGRLMAKPAVVRVFDRLAGIVFLAFGFKLLGAQAH</sequence>
<dbReference type="PANTHER" id="PTHR30086">
    <property type="entry name" value="ARGININE EXPORTER PROTEIN ARGO"/>
    <property type="match status" value="1"/>
</dbReference>
<proteinExistence type="predicted"/>
<dbReference type="PIRSF" id="PIRSF006324">
    <property type="entry name" value="LeuE"/>
    <property type="match status" value="1"/>
</dbReference>
<dbReference type="PANTHER" id="PTHR30086:SF20">
    <property type="entry name" value="ARGININE EXPORTER PROTEIN ARGO-RELATED"/>
    <property type="match status" value="1"/>
</dbReference>
<feature type="transmembrane region" description="Helical" evidence="6">
    <location>
        <begin position="123"/>
        <end position="141"/>
    </location>
</feature>
<keyword evidence="4 6" id="KW-1133">Transmembrane helix</keyword>
<reference evidence="7 8" key="1">
    <citation type="submission" date="2019-03" db="EMBL/GenBank/DDBJ databases">
        <title>The complete genome sequence of Swingsia_sp. F3b2 LMG30590(T).</title>
        <authorList>
            <person name="Chua K.-O."/>
            <person name="Chan K.-G."/>
            <person name="See-Too W.-S."/>
        </authorList>
    </citation>
    <scope>NUCLEOTIDE SEQUENCE [LARGE SCALE GENOMIC DNA]</scope>
    <source>
        <strain evidence="7 8">F3b2</strain>
    </source>
</reference>
<dbReference type="InterPro" id="IPR001123">
    <property type="entry name" value="LeuE-type"/>
</dbReference>
<feature type="transmembrane region" description="Helical" evidence="6">
    <location>
        <begin position="72"/>
        <end position="94"/>
    </location>
</feature>
<keyword evidence="5 6" id="KW-0472">Membrane</keyword>
<keyword evidence="3 6" id="KW-0812">Transmembrane</keyword>
<dbReference type="AlphaFoldDB" id="A0A4Y6U912"/>
<evidence type="ECO:0000256" key="3">
    <source>
        <dbReference type="ARBA" id="ARBA00022692"/>
    </source>
</evidence>
<organism evidence="7 8">
    <name type="scientific">Formicincola oecophyllae</name>
    <dbReference type="NCBI Taxonomy" id="2558361"/>
    <lineage>
        <taxon>Bacteria</taxon>
        <taxon>Pseudomonadati</taxon>
        <taxon>Pseudomonadota</taxon>
        <taxon>Alphaproteobacteria</taxon>
        <taxon>Acetobacterales</taxon>
        <taxon>Acetobacteraceae</taxon>
        <taxon>Formicincola</taxon>
    </lineage>
</organism>
<dbReference type="RefSeq" id="WP_141442513.1">
    <property type="nucleotide sequence ID" value="NZ_CP038231.1"/>
</dbReference>
<dbReference type="OrthoDB" id="9807053at2"/>
<comment type="subcellular location">
    <subcellularLocation>
        <location evidence="1">Cell membrane</location>
        <topology evidence="1">Multi-pass membrane protein</topology>
    </subcellularLocation>
</comment>
<evidence type="ECO:0000256" key="5">
    <source>
        <dbReference type="ARBA" id="ARBA00023136"/>
    </source>
</evidence>
<feature type="transmembrane region" description="Helical" evidence="6">
    <location>
        <begin position="40"/>
        <end position="66"/>
    </location>
</feature>
<evidence type="ECO:0000256" key="6">
    <source>
        <dbReference type="SAM" id="Phobius"/>
    </source>
</evidence>
<feature type="transmembrane region" description="Helical" evidence="6">
    <location>
        <begin position="153"/>
        <end position="176"/>
    </location>
</feature>
<dbReference type="GO" id="GO:0015171">
    <property type="term" value="F:amino acid transmembrane transporter activity"/>
    <property type="evidence" value="ECO:0007669"/>
    <property type="project" value="TreeGrafter"/>
</dbReference>
<gene>
    <name evidence="7" type="ORF">E3E12_00105</name>
</gene>
<keyword evidence="8" id="KW-1185">Reference proteome</keyword>
<evidence type="ECO:0000256" key="1">
    <source>
        <dbReference type="ARBA" id="ARBA00004651"/>
    </source>
</evidence>
<dbReference type="KEGG" id="swf:E3E12_00105"/>